<keyword evidence="3" id="KW-0813">Transport</keyword>
<sequence>MSITTKAKKDSKRFRNIKLCIFLSGLSVFAQLYLFQPLLPMVAEHFNRSVGDSSLLVSSATIGMAIGLFFFAFKADQFSRKKLMVFSLLASAILTIISARIESLTLLIAIGVVKGFVISGVSAVALAYLTEEVDLAIVGLAISMYVSGNTIGGMSGRILATIVSGELGWQTAVLVIGIESLLLGLIFWKFFPESHFFTPQKTDFIQKFKQMRRFLSDPYMLRLYGIAALLMGVFVSVYNYLTFRLETPPFSLHHIFVAFIFLMYTFGVFGTMATSRLVKRYAPENILKVFIMSMFIGVVMLFSKHIYILIIGLALLTFSFFAVHTMASRMVAMHAKEGKSSATSIYWLVYYLGSSVLGSGTGYLLHATSWMGFILFLMFVILITFFLTAKSNRTNQNQIN</sequence>
<keyword evidence="5 8" id="KW-0812">Transmembrane</keyword>
<evidence type="ECO:0000256" key="8">
    <source>
        <dbReference type="SAM" id="Phobius"/>
    </source>
</evidence>
<feature type="transmembrane region" description="Helical" evidence="8">
    <location>
        <begin position="107"/>
        <end position="128"/>
    </location>
</feature>
<evidence type="ECO:0000313" key="10">
    <source>
        <dbReference type="EMBL" id="AQX51250.1"/>
    </source>
</evidence>
<feature type="transmembrane region" description="Helical" evidence="8">
    <location>
        <begin position="83"/>
        <end position="101"/>
    </location>
</feature>
<gene>
    <name evidence="10" type="ORF">AYC66_11435</name>
    <name evidence="11" type="ORF">BAY09_12385</name>
</gene>
<reference evidence="11" key="2">
    <citation type="submission" date="2016-06" db="EMBL/GenBank/DDBJ databases">
        <authorList>
            <person name="Nicholson A.C."/>
        </authorList>
    </citation>
    <scope>NUCLEOTIDE SEQUENCE [LARGE SCALE GENOMIC DNA]</scope>
    <source>
        <strain evidence="11">E6809</strain>
    </source>
</reference>
<evidence type="ECO:0000256" key="3">
    <source>
        <dbReference type="ARBA" id="ARBA00022448"/>
    </source>
</evidence>
<dbReference type="AlphaFoldDB" id="A0A494J899"/>
<proteinExistence type="inferred from homology"/>
<feature type="transmembrane region" description="Helical" evidence="8">
    <location>
        <begin position="167"/>
        <end position="191"/>
    </location>
</feature>
<keyword evidence="6 8" id="KW-1133">Transmembrane helix</keyword>
<evidence type="ECO:0000313" key="12">
    <source>
        <dbReference type="Proteomes" id="UP000189738"/>
    </source>
</evidence>
<feature type="transmembrane region" description="Helical" evidence="8">
    <location>
        <begin position="308"/>
        <end position="332"/>
    </location>
</feature>
<dbReference type="EMBL" id="MAHS01000003">
    <property type="protein sequence ID" value="OPB51975.1"/>
    <property type="molecule type" value="Genomic_DNA"/>
</dbReference>
<dbReference type="PROSITE" id="PS50850">
    <property type="entry name" value="MFS"/>
    <property type="match status" value="1"/>
</dbReference>
<evidence type="ECO:0000256" key="2">
    <source>
        <dbReference type="ARBA" id="ARBA00008335"/>
    </source>
</evidence>
<feature type="transmembrane region" description="Helical" evidence="8">
    <location>
        <begin position="54"/>
        <end position="71"/>
    </location>
</feature>
<feature type="transmembrane region" description="Helical" evidence="8">
    <location>
        <begin position="219"/>
        <end position="241"/>
    </location>
</feature>
<feature type="transmembrane region" description="Helical" evidence="8">
    <location>
        <begin position="135"/>
        <end position="155"/>
    </location>
</feature>
<reference evidence="10 12" key="1">
    <citation type="submission" date="2016-02" db="EMBL/GenBank/DDBJ databases">
        <authorList>
            <person name="Nicholson A.C."/>
            <person name="Humrighouse B.W."/>
            <person name="Loparev V."/>
            <person name="Emery B."/>
            <person name="Graziano J."/>
            <person name="McQuiston J.R."/>
        </authorList>
    </citation>
    <scope>NUCLEOTIDE SEQUENCE [LARGE SCALE GENOMIC DNA]</scope>
    <source>
        <strain evidence="10 12">E6809</strain>
    </source>
</reference>
<comment type="similarity">
    <text evidence="2">Belongs to the major facilitator superfamily.</text>
</comment>
<protein>
    <submittedName>
        <fullName evidence="11">MFS transporter</fullName>
    </submittedName>
</protein>
<organism evidence="11">
    <name type="scientific">Elizabethkingia anophelis</name>
    <dbReference type="NCBI Taxonomy" id="1117645"/>
    <lineage>
        <taxon>Bacteria</taxon>
        <taxon>Pseudomonadati</taxon>
        <taxon>Bacteroidota</taxon>
        <taxon>Flavobacteriia</taxon>
        <taxon>Flavobacteriales</taxon>
        <taxon>Weeksellaceae</taxon>
        <taxon>Elizabethkingia</taxon>
    </lineage>
</organism>
<feature type="transmembrane region" description="Helical" evidence="8">
    <location>
        <begin position="344"/>
        <end position="364"/>
    </location>
</feature>
<dbReference type="PANTHER" id="PTHR43271:SF1">
    <property type="entry name" value="INNER MEMBRANE TRANSPORT PROTEIN YNFM"/>
    <property type="match status" value="1"/>
</dbReference>
<evidence type="ECO:0000256" key="1">
    <source>
        <dbReference type="ARBA" id="ARBA00004651"/>
    </source>
</evidence>
<evidence type="ECO:0000259" key="9">
    <source>
        <dbReference type="PROSITE" id="PS50850"/>
    </source>
</evidence>
<feature type="transmembrane region" description="Helical" evidence="8">
    <location>
        <begin position="285"/>
        <end position="302"/>
    </location>
</feature>
<evidence type="ECO:0000256" key="7">
    <source>
        <dbReference type="ARBA" id="ARBA00023136"/>
    </source>
</evidence>
<dbReference type="GO" id="GO:0005886">
    <property type="term" value="C:plasma membrane"/>
    <property type="evidence" value="ECO:0007669"/>
    <property type="project" value="UniProtKB-SubCell"/>
</dbReference>
<dbReference type="Proteomes" id="UP000189738">
    <property type="component" value="Chromosome"/>
</dbReference>
<keyword evidence="4" id="KW-1003">Cell membrane</keyword>
<evidence type="ECO:0000313" key="11">
    <source>
        <dbReference type="EMBL" id="OPB51975.1"/>
    </source>
</evidence>
<evidence type="ECO:0000256" key="6">
    <source>
        <dbReference type="ARBA" id="ARBA00022989"/>
    </source>
</evidence>
<dbReference type="EMBL" id="CP014339">
    <property type="protein sequence ID" value="AQX51250.1"/>
    <property type="molecule type" value="Genomic_DNA"/>
</dbReference>
<dbReference type="Gene3D" id="1.20.1250.20">
    <property type="entry name" value="MFS general substrate transporter like domains"/>
    <property type="match status" value="1"/>
</dbReference>
<evidence type="ECO:0000256" key="4">
    <source>
        <dbReference type="ARBA" id="ARBA00022475"/>
    </source>
</evidence>
<dbReference type="InterPro" id="IPR036259">
    <property type="entry name" value="MFS_trans_sf"/>
</dbReference>
<feature type="transmembrane region" description="Helical" evidence="8">
    <location>
        <begin position="253"/>
        <end position="273"/>
    </location>
</feature>
<dbReference type="GO" id="GO:0022857">
    <property type="term" value="F:transmembrane transporter activity"/>
    <property type="evidence" value="ECO:0007669"/>
    <property type="project" value="InterPro"/>
</dbReference>
<feature type="domain" description="Major facilitator superfamily (MFS) profile" evidence="9">
    <location>
        <begin position="13"/>
        <end position="392"/>
    </location>
</feature>
<dbReference type="Pfam" id="PF07690">
    <property type="entry name" value="MFS_1"/>
    <property type="match status" value="1"/>
</dbReference>
<comment type="subcellular location">
    <subcellularLocation>
        <location evidence="1">Cell membrane</location>
        <topology evidence="1">Multi-pass membrane protein</topology>
    </subcellularLocation>
</comment>
<dbReference type="InterPro" id="IPR011701">
    <property type="entry name" value="MFS"/>
</dbReference>
<dbReference type="CDD" id="cd17324">
    <property type="entry name" value="MFS_NepI_like"/>
    <property type="match status" value="1"/>
</dbReference>
<keyword evidence="7 8" id="KW-0472">Membrane</keyword>
<feature type="transmembrane region" description="Helical" evidence="8">
    <location>
        <begin position="370"/>
        <end position="389"/>
    </location>
</feature>
<dbReference type="SUPFAM" id="SSF103473">
    <property type="entry name" value="MFS general substrate transporter"/>
    <property type="match status" value="1"/>
</dbReference>
<dbReference type="PANTHER" id="PTHR43271">
    <property type="entry name" value="BLL2771 PROTEIN"/>
    <property type="match status" value="1"/>
</dbReference>
<evidence type="ECO:0000256" key="5">
    <source>
        <dbReference type="ARBA" id="ARBA00022692"/>
    </source>
</evidence>
<accession>A0A494J899</accession>
<name>A0A494J899_9FLAO</name>
<dbReference type="InterPro" id="IPR020846">
    <property type="entry name" value="MFS_dom"/>
</dbReference>
<dbReference type="RefSeq" id="WP_078719851.1">
    <property type="nucleotide sequence ID" value="NZ_CP014339.1"/>
</dbReference>